<feature type="non-terminal residue" evidence="5">
    <location>
        <position position="1"/>
    </location>
</feature>
<dbReference type="SUPFAM" id="SSF46689">
    <property type="entry name" value="Homeodomain-like"/>
    <property type="match status" value="1"/>
</dbReference>
<dbReference type="Proteomes" id="UP001445076">
    <property type="component" value="Unassembled WGS sequence"/>
</dbReference>
<feature type="compositionally biased region" description="Basic and acidic residues" evidence="3">
    <location>
        <begin position="1320"/>
        <end position="1330"/>
    </location>
</feature>
<proteinExistence type="predicted"/>
<feature type="compositionally biased region" description="Low complexity" evidence="3">
    <location>
        <begin position="39"/>
        <end position="48"/>
    </location>
</feature>
<comment type="caution">
    <text evidence="5">The sequence shown here is derived from an EMBL/GenBank/DDBJ whole genome shotgun (WGS) entry which is preliminary data.</text>
</comment>
<keyword evidence="2" id="KW-0175">Coiled coil</keyword>
<protein>
    <recommendedName>
        <fullName evidence="4">Myb-like domain-containing protein</fullName>
    </recommendedName>
</protein>
<organism evidence="5 6">
    <name type="scientific">Cherax quadricarinatus</name>
    <name type="common">Australian red claw crayfish</name>
    <dbReference type="NCBI Taxonomy" id="27406"/>
    <lineage>
        <taxon>Eukaryota</taxon>
        <taxon>Metazoa</taxon>
        <taxon>Ecdysozoa</taxon>
        <taxon>Arthropoda</taxon>
        <taxon>Crustacea</taxon>
        <taxon>Multicrustacea</taxon>
        <taxon>Malacostraca</taxon>
        <taxon>Eumalacostraca</taxon>
        <taxon>Eucarida</taxon>
        <taxon>Decapoda</taxon>
        <taxon>Pleocyemata</taxon>
        <taxon>Astacidea</taxon>
        <taxon>Parastacoidea</taxon>
        <taxon>Parastacidae</taxon>
        <taxon>Cherax</taxon>
    </lineage>
</organism>
<dbReference type="Pfam" id="PF15963">
    <property type="entry name" value="Myb_DNA-bind_7"/>
    <property type="match status" value="1"/>
</dbReference>
<keyword evidence="6" id="KW-1185">Reference proteome</keyword>
<dbReference type="InterPro" id="IPR001005">
    <property type="entry name" value="SANT/Myb"/>
</dbReference>
<dbReference type="GO" id="GO:0070898">
    <property type="term" value="P:RNA polymerase III preinitiation complex assembly"/>
    <property type="evidence" value="ECO:0007669"/>
    <property type="project" value="TreeGrafter"/>
</dbReference>
<dbReference type="GO" id="GO:0001156">
    <property type="term" value="F:TFIIIC-class transcription factor complex binding"/>
    <property type="evidence" value="ECO:0007669"/>
    <property type="project" value="TreeGrafter"/>
</dbReference>
<accession>A0AAW0W133</accession>
<dbReference type="InterPro" id="IPR039467">
    <property type="entry name" value="TFIIIB_B''_Myb"/>
</dbReference>
<feature type="region of interest" description="Disordered" evidence="3">
    <location>
        <begin position="20"/>
        <end position="116"/>
    </location>
</feature>
<sequence>DKLHSENIISHDAVKIVEESHTSENMESHQHTGNTLECSGSVSLSGSSQRHRDLQTYTSQCDAAPSVRANLSDDTYSSKDVNSSDQPSTASNVLSQNKASSMRQISNMPPLSKLSMPKSSLSGMFGACDSLSAVSPEAECQSSDVIPIMMSSVRASDISVSDPYLESGFLGPLQQISESKPMTSIRRKKIKVMPMVSSSRKGNLTEKRNIRPVNTDTSKVKFDAEVDYLSDKLSDNKEPVMQDQPDSHVEVNTVSPTDKHTITSEQVYKHETKPAAVSLEMTHVALKDSNTSFPVHTCNTPPVEESQNTDVLTDSEKLIEIDGETTSDVLENKLSRVNESNQCSAISNVEIISVATASTCKRRSKIRATPTFLPKNKTTSVSTNSNVRKESETLIVIDDGEASVDVMGDKVSGGNEDTQSSGVSKVDTSGSASSTATKRRSKIRATPTFLTKNKIPSLNVNRNIATGINTDRNIPADVIVDSSITVGINVNTSIPTDVNVDIPTSTDTDRSIPAVVNVERNIPTVINVERNTPTVMNIERDIPTLANVERDIPTENENLIVLDEGETCVLEDNDNTQSSVVADKQLSSVVTGTTCTRRHKIRTVPVFLPKSRVPSVCLDQNIKKQSEKLIVLDDDEATVTTLEDDVSGLNENSQSSVVSISESNGSATNISCKRRSKIRATPMFAAKRKMVKKLDTIEEDKIQEDNWHIEVMVEKVTSQESSLNENVKIIDHDHDSFRKDCEDESVAGLKPIPYIEEPSKLDLRDSNKLQPNTKFEIEDKDCSILEGRSQKTTSEILSMKRENSPNRIEIVEDNNSNDDSNGDKENSSVFFSSSQTIKKESILNKRNKSQTLLKTKAKSSVNVSNKKTSVKVEKLVKNKIASDHGLSPDDSEEKKIFRERKEKYRKKVSKGDIERSSMTMFDLIFWNPATNPMPGRSESSKKKPRRISTCETESIASDVVEEQRIDDLGLDEGDTGQPSPSTTEEVQACKESNDDPVTAKVEEEPKKEDEDEEEEEEKNKKKKGKEKEKENEEEENIEDIFAPRVKIGPNGQIILDEHSIKIQTTAAKNRYEILSKAEVVEENNESVHYSKWSKRRSRSSEWTLKETARFYKALSTVGTDFSLMESLFTWRSRAELKTKFKKEEKINRDLVDRALKDKTQFDFSLFDDESDYDPEEDRKATRIAERAEAKRRRLEMKQCEREREKELKKMKKKEEKAEVQRRKAILRKECKKRRRKRRGVKQDEDFSETDNINLEVVQKTCVGTRRKIKRKAKIRRPVKRRQMERRNSLVISEVTVTMETVKYETPRNLNAEYMVERTVEEHSEAERDPLEAASPPPGLPMTEELPKFDNTQNMWHFPVSAIQTQEDGCQTILVPTADGHKIVPVPVLPPGTSNVLVVATEAPDLPGEQIYHVYVVSPVEGNQS</sequence>
<name>A0AAW0W133_CHEQU</name>
<feature type="compositionally biased region" description="Polar residues" evidence="3">
    <location>
        <begin position="976"/>
        <end position="985"/>
    </location>
</feature>
<gene>
    <name evidence="5" type="ORF">OTU49_012098</name>
</gene>
<reference evidence="5 6" key="1">
    <citation type="journal article" date="2024" name="BMC Genomics">
        <title>Genome assembly of redclaw crayfish (Cherax quadricarinatus) provides insights into its immune adaptation and hypoxia tolerance.</title>
        <authorList>
            <person name="Liu Z."/>
            <person name="Zheng J."/>
            <person name="Li H."/>
            <person name="Fang K."/>
            <person name="Wang S."/>
            <person name="He J."/>
            <person name="Zhou D."/>
            <person name="Weng S."/>
            <person name="Chi M."/>
            <person name="Gu Z."/>
            <person name="He J."/>
            <person name="Li F."/>
            <person name="Wang M."/>
        </authorList>
    </citation>
    <scope>NUCLEOTIDE SEQUENCE [LARGE SCALE GENOMIC DNA]</scope>
    <source>
        <strain evidence="5">ZL_2023a</strain>
    </source>
</reference>
<feature type="region of interest" description="Disordered" evidence="3">
    <location>
        <begin position="926"/>
        <end position="1042"/>
    </location>
</feature>
<feature type="compositionally biased region" description="Polar residues" evidence="3">
    <location>
        <begin position="72"/>
        <end position="107"/>
    </location>
</feature>
<comment type="subcellular location">
    <subcellularLocation>
        <location evidence="1">Nucleus</location>
    </subcellularLocation>
</comment>
<feature type="region of interest" description="Disordered" evidence="3">
    <location>
        <begin position="410"/>
        <end position="444"/>
    </location>
</feature>
<dbReference type="PANTHER" id="PTHR22929:SF0">
    <property type="entry name" value="TRANSCRIPTION FACTOR TFIIIB COMPONENT B'' HOMOLOG"/>
    <property type="match status" value="1"/>
</dbReference>
<feature type="region of interest" description="Disordered" evidence="3">
    <location>
        <begin position="1320"/>
        <end position="1340"/>
    </location>
</feature>
<evidence type="ECO:0000313" key="6">
    <source>
        <dbReference type="Proteomes" id="UP001445076"/>
    </source>
</evidence>
<dbReference type="EMBL" id="JARKIK010000093">
    <property type="protein sequence ID" value="KAK8722881.1"/>
    <property type="molecule type" value="Genomic_DNA"/>
</dbReference>
<feature type="region of interest" description="Disordered" evidence="3">
    <location>
        <begin position="800"/>
        <end position="828"/>
    </location>
</feature>
<feature type="compositionally biased region" description="Basic and acidic residues" evidence="3">
    <location>
        <begin position="20"/>
        <end position="30"/>
    </location>
</feature>
<feature type="coiled-coil region" evidence="2">
    <location>
        <begin position="1187"/>
        <end position="1236"/>
    </location>
</feature>
<dbReference type="GO" id="GO:0000126">
    <property type="term" value="C:transcription factor TFIIIB complex"/>
    <property type="evidence" value="ECO:0007669"/>
    <property type="project" value="TreeGrafter"/>
</dbReference>
<dbReference type="SMART" id="SM00717">
    <property type="entry name" value="SANT"/>
    <property type="match status" value="1"/>
</dbReference>
<dbReference type="PANTHER" id="PTHR22929">
    <property type="entry name" value="RNA POLYMERASE III TRANSCRIPTION INITIATION FACTOR B"/>
    <property type="match status" value="1"/>
</dbReference>
<evidence type="ECO:0000256" key="2">
    <source>
        <dbReference type="SAM" id="Coils"/>
    </source>
</evidence>
<feature type="domain" description="Myb-like" evidence="4">
    <location>
        <begin position="1098"/>
        <end position="1146"/>
    </location>
</feature>
<evidence type="ECO:0000259" key="4">
    <source>
        <dbReference type="SMART" id="SM00717"/>
    </source>
</evidence>
<evidence type="ECO:0000256" key="1">
    <source>
        <dbReference type="ARBA" id="ARBA00004123"/>
    </source>
</evidence>
<dbReference type="InterPro" id="IPR009057">
    <property type="entry name" value="Homeodomain-like_sf"/>
</dbReference>
<evidence type="ECO:0000313" key="5">
    <source>
        <dbReference type="EMBL" id="KAK8722881.1"/>
    </source>
</evidence>
<dbReference type="GO" id="GO:0005634">
    <property type="term" value="C:nucleus"/>
    <property type="evidence" value="ECO:0007669"/>
    <property type="project" value="UniProtKB-SubCell"/>
</dbReference>
<evidence type="ECO:0000256" key="3">
    <source>
        <dbReference type="SAM" id="MobiDB-lite"/>
    </source>
</evidence>
<feature type="compositionally biased region" description="Polar residues" evidence="3">
    <location>
        <begin position="415"/>
        <end position="436"/>
    </location>
</feature>